<dbReference type="AlphaFoldDB" id="W9RAH9"/>
<reference evidence="2" key="1">
    <citation type="submission" date="2013-01" db="EMBL/GenBank/DDBJ databases">
        <title>Draft Genome Sequence of a Mulberry Tree, Morus notabilis C.K. Schneid.</title>
        <authorList>
            <person name="He N."/>
            <person name="Zhao S."/>
        </authorList>
    </citation>
    <scope>NUCLEOTIDE SEQUENCE</scope>
</reference>
<sequence length="52" mass="5846">MRSGPTVVMASPCASPDMDLCDMKGCRSMSYCIERSQWVQIDVERRDLDDCG</sequence>
<keyword evidence="2" id="KW-1185">Reference proteome</keyword>
<evidence type="ECO:0000313" key="1">
    <source>
        <dbReference type="EMBL" id="EXB80102.1"/>
    </source>
</evidence>
<protein>
    <submittedName>
        <fullName evidence="1">Uncharacterized protein</fullName>
    </submittedName>
</protein>
<dbReference type="EMBL" id="KE344800">
    <property type="protein sequence ID" value="EXB80102.1"/>
    <property type="molecule type" value="Genomic_DNA"/>
</dbReference>
<gene>
    <name evidence="1" type="ORF">L484_013429</name>
</gene>
<accession>W9RAH9</accession>
<name>W9RAH9_9ROSA</name>
<proteinExistence type="predicted"/>
<dbReference type="Proteomes" id="UP000030645">
    <property type="component" value="Unassembled WGS sequence"/>
</dbReference>
<evidence type="ECO:0000313" key="2">
    <source>
        <dbReference type="Proteomes" id="UP000030645"/>
    </source>
</evidence>
<organism evidence="1 2">
    <name type="scientific">Morus notabilis</name>
    <dbReference type="NCBI Taxonomy" id="981085"/>
    <lineage>
        <taxon>Eukaryota</taxon>
        <taxon>Viridiplantae</taxon>
        <taxon>Streptophyta</taxon>
        <taxon>Embryophyta</taxon>
        <taxon>Tracheophyta</taxon>
        <taxon>Spermatophyta</taxon>
        <taxon>Magnoliopsida</taxon>
        <taxon>eudicotyledons</taxon>
        <taxon>Gunneridae</taxon>
        <taxon>Pentapetalae</taxon>
        <taxon>rosids</taxon>
        <taxon>fabids</taxon>
        <taxon>Rosales</taxon>
        <taxon>Moraceae</taxon>
        <taxon>Moreae</taxon>
        <taxon>Morus</taxon>
    </lineage>
</organism>